<name>A0AAV4MBP0_CAEEX</name>
<proteinExistence type="predicted"/>
<gene>
    <name evidence="1" type="ORF">CEXT_175731</name>
</gene>
<evidence type="ECO:0000313" key="2">
    <source>
        <dbReference type="Proteomes" id="UP001054945"/>
    </source>
</evidence>
<evidence type="ECO:0000313" key="1">
    <source>
        <dbReference type="EMBL" id="GIX69685.1"/>
    </source>
</evidence>
<comment type="caution">
    <text evidence="1">The sequence shown here is derived from an EMBL/GenBank/DDBJ whole genome shotgun (WGS) entry which is preliminary data.</text>
</comment>
<organism evidence="1 2">
    <name type="scientific">Caerostris extrusa</name>
    <name type="common">Bark spider</name>
    <name type="synonym">Caerostris bankana</name>
    <dbReference type="NCBI Taxonomy" id="172846"/>
    <lineage>
        <taxon>Eukaryota</taxon>
        <taxon>Metazoa</taxon>
        <taxon>Ecdysozoa</taxon>
        <taxon>Arthropoda</taxon>
        <taxon>Chelicerata</taxon>
        <taxon>Arachnida</taxon>
        <taxon>Araneae</taxon>
        <taxon>Araneomorphae</taxon>
        <taxon>Entelegynae</taxon>
        <taxon>Araneoidea</taxon>
        <taxon>Araneidae</taxon>
        <taxon>Caerostris</taxon>
    </lineage>
</organism>
<protein>
    <submittedName>
        <fullName evidence="1">Uncharacterized protein</fullName>
    </submittedName>
</protein>
<dbReference type="AlphaFoldDB" id="A0AAV4MBP0"/>
<dbReference type="EMBL" id="BPLR01019607">
    <property type="protein sequence ID" value="GIX69685.1"/>
    <property type="molecule type" value="Genomic_DNA"/>
</dbReference>
<accession>A0AAV4MBP0</accession>
<keyword evidence="2" id="KW-1185">Reference proteome</keyword>
<dbReference type="Proteomes" id="UP001054945">
    <property type="component" value="Unassembled WGS sequence"/>
</dbReference>
<sequence length="86" mass="9778">MEIYRCAFTKNYSSGRNPCQKPKGSLIFYRLCIFRKCLGTIRDIRPSISGLRALCYPSNLITYLFKDVSFGKIFVHVAATEFAAQA</sequence>
<reference evidence="1 2" key="1">
    <citation type="submission" date="2021-06" db="EMBL/GenBank/DDBJ databases">
        <title>Caerostris extrusa draft genome.</title>
        <authorList>
            <person name="Kono N."/>
            <person name="Arakawa K."/>
        </authorList>
    </citation>
    <scope>NUCLEOTIDE SEQUENCE [LARGE SCALE GENOMIC DNA]</scope>
</reference>